<dbReference type="Proteomes" id="UP001163550">
    <property type="component" value="Chromosome"/>
</dbReference>
<organism evidence="2 3">
    <name type="scientific">Acetobacterium wieringae</name>
    <dbReference type="NCBI Taxonomy" id="52694"/>
    <lineage>
        <taxon>Bacteria</taxon>
        <taxon>Bacillati</taxon>
        <taxon>Bacillota</taxon>
        <taxon>Clostridia</taxon>
        <taxon>Eubacteriales</taxon>
        <taxon>Eubacteriaceae</taxon>
        <taxon>Acetobacterium</taxon>
    </lineage>
</organism>
<feature type="domain" description="PucR C-terminal helix-turn-helix" evidence="1">
    <location>
        <begin position="449"/>
        <end position="503"/>
    </location>
</feature>
<evidence type="ECO:0000313" key="3">
    <source>
        <dbReference type="Proteomes" id="UP001163550"/>
    </source>
</evidence>
<evidence type="ECO:0000313" key="2">
    <source>
        <dbReference type="EMBL" id="UYO64353.1"/>
    </source>
</evidence>
<protein>
    <submittedName>
        <fullName evidence="2">Helix-turn-helix domain-containing protein</fullName>
    </submittedName>
</protein>
<dbReference type="PANTHER" id="PTHR33744">
    <property type="entry name" value="CARBOHYDRATE DIACID REGULATOR"/>
    <property type="match status" value="1"/>
</dbReference>
<sequence length="519" mass="60475">MQQIKNLLLYLKAYSPKIMSINPQKKMLSSVALIEKETDFQSSVIYVGMMSQILYQLRFLEDITFFLICDSDIELQVNEKSNSIVLFPKETDLLKLTSACKTFIDNQRQVYESTYLLMDAFLSQSSLQEMIDLTAKQIKNSVMIIDNSYRVLYSAGNDLCDDLQWQENIRRGYCSYEYVSQFNRLSEIRMISEAGNPVLAGCTSSPLRRCIIQLHSEKKELGYLLSLEANNHFDEPVLQFLKTAGELLSKMLYYSALKDQRGMMSNAESVIIDLLEGRFANYDSFIECMRYSKLPLQSKYYCVYIDIENYNVISIQMEVLKEAMKRLFPHSISVLYQKNVILVVNYEENIRMMIEKIATNQSVFNEMGLCLTISDQFENLLEIPFYFKQAKHARDLIKQLMPEKIIGAYDDIRSADMLLAQPNQKNYQQYIDLDSLAIYQYDQVHGTNYLDTLYYYVLFSRSNQKTAEKLHIHKNTVAYRISKIKEMFQLDLNDALTRMSIYNSYRLIQLYASGIISEA</sequence>
<dbReference type="EMBL" id="CP087994">
    <property type="protein sequence ID" value="UYO64353.1"/>
    <property type="molecule type" value="Genomic_DNA"/>
</dbReference>
<dbReference type="RefSeq" id="WP_228882116.1">
    <property type="nucleotide sequence ID" value="NZ_CABIIK010000043.1"/>
</dbReference>
<proteinExistence type="predicted"/>
<dbReference type="PANTHER" id="PTHR33744:SF1">
    <property type="entry name" value="DNA-BINDING TRANSCRIPTIONAL ACTIVATOR ADER"/>
    <property type="match status" value="1"/>
</dbReference>
<dbReference type="Pfam" id="PF13556">
    <property type="entry name" value="HTH_30"/>
    <property type="match status" value="1"/>
</dbReference>
<gene>
    <name evidence="2" type="ORF">LNN31_08015</name>
</gene>
<reference evidence="2" key="1">
    <citation type="submission" date="2021-11" db="EMBL/GenBank/DDBJ databases">
        <title>Isoprene-degrading acetogen.</title>
        <authorList>
            <person name="Yang Y."/>
            <person name="Jin H."/>
            <person name="Yan J."/>
        </authorList>
    </citation>
    <scope>NUCLEOTIDE SEQUENCE</scope>
    <source>
        <strain evidence="2">Berkeley</strain>
    </source>
</reference>
<dbReference type="Gene3D" id="1.10.10.2840">
    <property type="entry name" value="PucR C-terminal helix-turn-helix domain"/>
    <property type="match status" value="1"/>
</dbReference>
<evidence type="ECO:0000259" key="1">
    <source>
        <dbReference type="Pfam" id="PF13556"/>
    </source>
</evidence>
<keyword evidence="3" id="KW-1185">Reference proteome</keyword>
<accession>A0ABY6HIW0</accession>
<dbReference type="InterPro" id="IPR042070">
    <property type="entry name" value="PucR_C-HTH_sf"/>
</dbReference>
<dbReference type="InterPro" id="IPR051448">
    <property type="entry name" value="CdaR-like_regulators"/>
</dbReference>
<name>A0ABY6HIW0_9FIRM</name>
<dbReference type="InterPro" id="IPR025736">
    <property type="entry name" value="PucR_C-HTH_dom"/>
</dbReference>